<sequence>MREDSGRSADGRHGIAGGAVKGSALASFADAVPFRLPQDLIEWVAKFDPQVIYSPLGSIRMMSAALQLSQRFDIPIVPHFMDDWPSTVYMDDARYFPLRRILRNKLEKILSRAPFGLTICDDMSGEYGRRHGMRFEAFMNCVDVPAQSVGEARHGGGEVVFGYVGGLHLNRWKSLCDVAAALQAAKDAGSDVWLDIFAPEADIRAYRSEFDGFTAVRNMGSLGYSDVRETLRNYDVLVHVESFLPADSRYTRLSISTKIPQYMAAGRPILAYGPDTLSSIAYVARVGAGLAVTKEGDVPGLLDGARRLIGLPGLRTQLGETGRNVASERHDAARERKRLMALLASAAAKGEA</sequence>
<dbReference type="Gene3D" id="3.40.50.2000">
    <property type="entry name" value="Glycogen Phosphorylase B"/>
    <property type="match status" value="2"/>
</dbReference>
<evidence type="ECO:0000313" key="2">
    <source>
        <dbReference type="Proteomes" id="UP000295414"/>
    </source>
</evidence>
<evidence type="ECO:0000313" key="1">
    <source>
        <dbReference type="EMBL" id="TCT22464.1"/>
    </source>
</evidence>
<gene>
    <name evidence="1" type="ORF">EDC34_10711</name>
</gene>
<organism evidence="1 2">
    <name type="scientific">Thermomonas haemolytica</name>
    <dbReference type="NCBI Taxonomy" id="141949"/>
    <lineage>
        <taxon>Bacteria</taxon>
        <taxon>Pseudomonadati</taxon>
        <taxon>Pseudomonadota</taxon>
        <taxon>Gammaproteobacteria</taxon>
        <taxon>Lysobacterales</taxon>
        <taxon>Lysobacteraceae</taxon>
        <taxon>Thermomonas</taxon>
    </lineage>
</organism>
<evidence type="ECO:0008006" key="3">
    <source>
        <dbReference type="Google" id="ProtNLM"/>
    </source>
</evidence>
<dbReference type="SUPFAM" id="SSF53756">
    <property type="entry name" value="UDP-Glycosyltransferase/glycogen phosphorylase"/>
    <property type="match status" value="1"/>
</dbReference>
<accession>A0A4R3N179</accession>
<name>A0A4R3N179_9GAMM</name>
<protein>
    <recommendedName>
        <fullName evidence="3">Glycosyltransferase involved in cell wall biosynthesis</fullName>
    </recommendedName>
</protein>
<dbReference type="Proteomes" id="UP000295414">
    <property type="component" value="Unassembled WGS sequence"/>
</dbReference>
<proteinExistence type="predicted"/>
<dbReference type="EMBL" id="SMAP01000007">
    <property type="protein sequence ID" value="TCT22464.1"/>
    <property type="molecule type" value="Genomic_DNA"/>
</dbReference>
<reference evidence="1 2" key="1">
    <citation type="submission" date="2019-03" db="EMBL/GenBank/DDBJ databases">
        <title>Genomic Encyclopedia of Type Strains, Phase IV (KMG-IV): sequencing the most valuable type-strain genomes for metagenomic binning, comparative biology and taxonomic classification.</title>
        <authorList>
            <person name="Goeker M."/>
        </authorList>
    </citation>
    <scope>NUCLEOTIDE SEQUENCE [LARGE SCALE GENOMIC DNA]</scope>
    <source>
        <strain evidence="1 2">DSM 13605</strain>
    </source>
</reference>
<keyword evidence="2" id="KW-1185">Reference proteome</keyword>
<dbReference type="AlphaFoldDB" id="A0A4R3N179"/>
<comment type="caution">
    <text evidence="1">The sequence shown here is derived from an EMBL/GenBank/DDBJ whole genome shotgun (WGS) entry which is preliminary data.</text>
</comment>